<organism evidence="3 4">
    <name type="scientific">Deinococcus lacus</name>
    <dbReference type="NCBI Taxonomy" id="392561"/>
    <lineage>
        <taxon>Bacteria</taxon>
        <taxon>Thermotogati</taxon>
        <taxon>Deinococcota</taxon>
        <taxon>Deinococci</taxon>
        <taxon>Deinococcales</taxon>
        <taxon>Deinococcaceae</taxon>
        <taxon>Deinococcus</taxon>
    </lineage>
</organism>
<protein>
    <recommendedName>
        <fullName evidence="5">DUF5667 domain-containing protein</fullName>
    </recommendedName>
</protein>
<proteinExistence type="predicted"/>
<feature type="compositionally biased region" description="Polar residues" evidence="1">
    <location>
        <begin position="334"/>
        <end position="348"/>
    </location>
</feature>
<feature type="region of interest" description="Disordered" evidence="1">
    <location>
        <begin position="331"/>
        <end position="364"/>
    </location>
</feature>
<feature type="signal peptide" evidence="2">
    <location>
        <begin position="1"/>
        <end position="22"/>
    </location>
</feature>
<evidence type="ECO:0008006" key="5">
    <source>
        <dbReference type="Google" id="ProtNLM"/>
    </source>
</evidence>
<evidence type="ECO:0000313" key="3">
    <source>
        <dbReference type="EMBL" id="MFC6591934.1"/>
    </source>
</evidence>
<name>A0ABW1YGE7_9DEIO</name>
<dbReference type="RefSeq" id="WP_380082950.1">
    <property type="nucleotide sequence ID" value="NZ_JBHSWD010000001.1"/>
</dbReference>
<comment type="caution">
    <text evidence="3">The sequence shown here is derived from an EMBL/GenBank/DDBJ whole genome shotgun (WGS) entry which is preliminary data.</text>
</comment>
<feature type="chain" id="PRO_5046164547" description="DUF5667 domain-containing protein" evidence="2">
    <location>
        <begin position="23"/>
        <end position="364"/>
    </location>
</feature>
<accession>A0ABW1YGE7</accession>
<evidence type="ECO:0000313" key="4">
    <source>
        <dbReference type="Proteomes" id="UP001596297"/>
    </source>
</evidence>
<gene>
    <name evidence="3" type="ORF">ACFP81_07890</name>
</gene>
<dbReference type="Proteomes" id="UP001596297">
    <property type="component" value="Unassembled WGS sequence"/>
</dbReference>
<sequence length="364" mass="37601">MTHRRRAPFLLAAALSLGTAGAQDLGAYTALTTSLEQAVAARPAGAAATLPHLYGAQDAYEQLAPTLDDSSLRRDLETSLTAARATLTRSETELQAQVALTRGLLRKALYEQTMTQLAEGTLPPPQLRLLAEEYGLSAPQQAALQQRSQADPGGVARALQAAAVRKSAAYLDRAEKAASRPAAYLELAQAMAWYTPLQDTVSATPGTLQQFSSALGAAAQGQAKPDLTALRLELRRFGAALSEEAAPAKAPASGVAAKPPAAVAASAPSAVPAATAAAEAAPAVEAGPDATAPDLAALDATYQALARALAANVISDWQGQTQALAAAQQSLGQWPQSLSSNQDAQEFQASLRRVQNRSGLRPPT</sequence>
<reference evidence="4" key="1">
    <citation type="journal article" date="2019" name="Int. J. Syst. Evol. Microbiol.">
        <title>The Global Catalogue of Microorganisms (GCM) 10K type strain sequencing project: providing services to taxonomists for standard genome sequencing and annotation.</title>
        <authorList>
            <consortium name="The Broad Institute Genomics Platform"/>
            <consortium name="The Broad Institute Genome Sequencing Center for Infectious Disease"/>
            <person name="Wu L."/>
            <person name="Ma J."/>
        </authorList>
    </citation>
    <scope>NUCLEOTIDE SEQUENCE [LARGE SCALE GENOMIC DNA]</scope>
    <source>
        <strain evidence="4">CGMCC 1.15772</strain>
    </source>
</reference>
<dbReference type="EMBL" id="JBHSWD010000001">
    <property type="protein sequence ID" value="MFC6591934.1"/>
    <property type="molecule type" value="Genomic_DNA"/>
</dbReference>
<keyword evidence="4" id="KW-1185">Reference proteome</keyword>
<evidence type="ECO:0000256" key="2">
    <source>
        <dbReference type="SAM" id="SignalP"/>
    </source>
</evidence>
<keyword evidence="2" id="KW-0732">Signal</keyword>
<evidence type="ECO:0000256" key="1">
    <source>
        <dbReference type="SAM" id="MobiDB-lite"/>
    </source>
</evidence>